<protein>
    <recommendedName>
        <fullName evidence="3">DUF3102 domain-containing protein</fullName>
    </recommendedName>
</protein>
<gene>
    <name evidence="1" type="ORF">EXZ61_14705</name>
</gene>
<dbReference type="Proteomes" id="UP000317365">
    <property type="component" value="Chromosome"/>
</dbReference>
<name>A0A515ERQ0_9BURK</name>
<evidence type="ECO:0000313" key="1">
    <source>
        <dbReference type="EMBL" id="QDL55318.1"/>
    </source>
</evidence>
<evidence type="ECO:0000313" key="2">
    <source>
        <dbReference type="Proteomes" id="UP000317365"/>
    </source>
</evidence>
<accession>A0A515ERQ0</accession>
<dbReference type="KEGG" id="rhg:EXZ61_14705"/>
<dbReference type="AlphaFoldDB" id="A0A515ERQ0"/>
<reference evidence="2" key="2">
    <citation type="journal article" date="2020" name="Int. J. Syst. Evol. Microbiol.">
        <title>Genomic insights into a novel species Rhodoferax aquaticus sp. nov., isolated from freshwater.</title>
        <authorList>
            <person name="Li T."/>
            <person name="Zhuo Y."/>
            <person name="Jin C.Z."/>
            <person name="Wu X."/>
            <person name="Ko S.R."/>
            <person name="Jin F.J."/>
            <person name="Ahn C.Y."/>
            <person name="Oh H.M."/>
            <person name="Lee H.G."/>
            <person name="Jin L."/>
        </authorList>
    </citation>
    <scope>NUCLEOTIDE SEQUENCE [LARGE SCALE GENOMIC DNA]</scope>
    <source>
        <strain evidence="2">Gr-4</strain>
    </source>
</reference>
<reference evidence="2" key="1">
    <citation type="submission" date="2019-02" db="EMBL/GenBank/DDBJ databases">
        <title>Complete genome sequence of Rhodoferax sp. Gr-4.</title>
        <authorList>
            <person name="Jin L."/>
        </authorList>
    </citation>
    <scope>NUCLEOTIDE SEQUENCE [LARGE SCALE GENOMIC DNA]</scope>
    <source>
        <strain evidence="2">Gr-4</strain>
    </source>
</reference>
<evidence type="ECO:0008006" key="3">
    <source>
        <dbReference type="Google" id="ProtNLM"/>
    </source>
</evidence>
<dbReference type="RefSeq" id="WP_142812476.1">
    <property type="nucleotide sequence ID" value="NZ_CP036282.1"/>
</dbReference>
<sequence length="295" mass="31703">MAKQPTPAPASKETPVDLALVTTDMQAANSLAALERSTSENVMVLATQLGYDGALTVGALEDGIRFYQQRTAEACLELGKRLVLLKEASLYGEFQNRLELLGIDDRAARRFMAAATRFSKRVTSPVLKIAQSQSKLLELLVLDDEEMAELAEGGTVRGMSADAVASMGVRELRASLREHMAEKDATDKLLAAKDAKINKLTRHIAKATPDDVLAELHQEAAALLRNAQGAVAGELRQALIALQNHKGAEQNVFMAGLVGQLQADLTALREEFNLPDVSTAADQALAGEVSEWAGR</sequence>
<organism evidence="1 2">
    <name type="scientific">Rhodoferax aquaticus</name>
    <dbReference type="NCBI Taxonomy" id="2527691"/>
    <lineage>
        <taxon>Bacteria</taxon>
        <taxon>Pseudomonadati</taxon>
        <taxon>Pseudomonadota</taxon>
        <taxon>Betaproteobacteria</taxon>
        <taxon>Burkholderiales</taxon>
        <taxon>Comamonadaceae</taxon>
        <taxon>Rhodoferax</taxon>
    </lineage>
</organism>
<proteinExistence type="predicted"/>
<dbReference type="EMBL" id="CP036282">
    <property type="protein sequence ID" value="QDL55318.1"/>
    <property type="molecule type" value="Genomic_DNA"/>
</dbReference>
<keyword evidence="2" id="KW-1185">Reference proteome</keyword>